<dbReference type="Proteomes" id="UP000789525">
    <property type="component" value="Unassembled WGS sequence"/>
</dbReference>
<sequence length="104" mass="11600">MKIILEYLYTGKIPDGSLSADNVFEILYAADFFQLKNLQDIISDFYIKACQEEGIDNKSPELLSKAVQLTLSGDNGIIDFLIDSVAKIPLDVIGFNRLSLQALR</sequence>
<name>A0ACA9P604_9GLOM</name>
<comment type="caution">
    <text evidence="1">The sequence shown here is derived from an EMBL/GenBank/DDBJ whole genome shotgun (WGS) entry which is preliminary data.</text>
</comment>
<organism evidence="1 2">
    <name type="scientific">Acaulospora colombiana</name>
    <dbReference type="NCBI Taxonomy" id="27376"/>
    <lineage>
        <taxon>Eukaryota</taxon>
        <taxon>Fungi</taxon>
        <taxon>Fungi incertae sedis</taxon>
        <taxon>Mucoromycota</taxon>
        <taxon>Glomeromycotina</taxon>
        <taxon>Glomeromycetes</taxon>
        <taxon>Diversisporales</taxon>
        <taxon>Acaulosporaceae</taxon>
        <taxon>Acaulospora</taxon>
    </lineage>
</organism>
<evidence type="ECO:0000313" key="2">
    <source>
        <dbReference type="Proteomes" id="UP000789525"/>
    </source>
</evidence>
<protein>
    <submittedName>
        <fullName evidence="1">4832_t:CDS:1</fullName>
    </submittedName>
</protein>
<proteinExistence type="predicted"/>
<feature type="non-terminal residue" evidence="1">
    <location>
        <position position="104"/>
    </location>
</feature>
<gene>
    <name evidence="1" type="ORF">ACOLOM_LOCUS9934</name>
</gene>
<evidence type="ECO:0000313" key="1">
    <source>
        <dbReference type="EMBL" id="CAG8693485.1"/>
    </source>
</evidence>
<dbReference type="EMBL" id="CAJVPT010030158">
    <property type="protein sequence ID" value="CAG8693485.1"/>
    <property type="molecule type" value="Genomic_DNA"/>
</dbReference>
<accession>A0ACA9P604</accession>
<keyword evidence="2" id="KW-1185">Reference proteome</keyword>
<reference evidence="1" key="1">
    <citation type="submission" date="2021-06" db="EMBL/GenBank/DDBJ databases">
        <authorList>
            <person name="Kallberg Y."/>
            <person name="Tangrot J."/>
            <person name="Rosling A."/>
        </authorList>
    </citation>
    <scope>NUCLEOTIDE SEQUENCE</scope>
    <source>
        <strain evidence="1">CL356</strain>
    </source>
</reference>